<name>A0A2N5U847_9BASI</name>
<comment type="caution">
    <text evidence="2">The sequence shown here is derived from an EMBL/GenBank/DDBJ whole genome shotgun (WGS) entry which is preliminary data.</text>
</comment>
<feature type="region of interest" description="Disordered" evidence="1">
    <location>
        <begin position="1"/>
        <end position="28"/>
    </location>
</feature>
<dbReference type="EMBL" id="PGCI01000209">
    <property type="protein sequence ID" value="PLW33906.1"/>
    <property type="molecule type" value="Genomic_DNA"/>
</dbReference>
<sequence>MSEMLGEHGAQSTIPGDAATSGSTKDKVNKLSRDMTNIDARLSTLIDLIDSSPLFNPPPPPPQPFRLSGQEFNHLRRIEPLKIPDLWFSGDAVQLTSFLRAIRDFLRPRGSFFQSKTRRVVWVSRHFGFRPSENKQHPAPTENWYNLLVLDNV</sequence>
<dbReference type="Proteomes" id="UP000235392">
    <property type="component" value="Unassembled WGS sequence"/>
</dbReference>
<dbReference type="AlphaFoldDB" id="A0A2N5U847"/>
<evidence type="ECO:0000313" key="3">
    <source>
        <dbReference type="Proteomes" id="UP000235392"/>
    </source>
</evidence>
<evidence type="ECO:0000256" key="1">
    <source>
        <dbReference type="SAM" id="MobiDB-lite"/>
    </source>
</evidence>
<reference evidence="2 3" key="1">
    <citation type="submission" date="2017-11" db="EMBL/GenBank/DDBJ databases">
        <title>De novo assembly and phasing of dikaryotic genomes from two isolates of Puccinia coronata f. sp. avenae, the causal agent of oat crown rust.</title>
        <authorList>
            <person name="Miller M.E."/>
            <person name="Zhang Y."/>
            <person name="Omidvar V."/>
            <person name="Sperschneider J."/>
            <person name="Schwessinger B."/>
            <person name="Raley C."/>
            <person name="Palmer J.M."/>
            <person name="Garnica D."/>
            <person name="Upadhyaya N."/>
            <person name="Rathjen J."/>
            <person name="Taylor J.M."/>
            <person name="Park R.F."/>
            <person name="Dodds P.N."/>
            <person name="Hirsch C.D."/>
            <person name="Kianian S.F."/>
            <person name="Figueroa M."/>
        </authorList>
    </citation>
    <scope>NUCLEOTIDE SEQUENCE [LARGE SCALE GENOMIC DNA]</scope>
    <source>
        <strain evidence="2">12SD80</strain>
    </source>
</reference>
<evidence type="ECO:0000313" key="2">
    <source>
        <dbReference type="EMBL" id="PLW33906.1"/>
    </source>
</evidence>
<protein>
    <submittedName>
        <fullName evidence="2">Uncharacterized protein</fullName>
    </submittedName>
</protein>
<proteinExistence type="predicted"/>
<gene>
    <name evidence="2" type="ORF">PCASD_13866</name>
</gene>
<organism evidence="2 3">
    <name type="scientific">Puccinia coronata f. sp. avenae</name>
    <dbReference type="NCBI Taxonomy" id="200324"/>
    <lineage>
        <taxon>Eukaryota</taxon>
        <taxon>Fungi</taxon>
        <taxon>Dikarya</taxon>
        <taxon>Basidiomycota</taxon>
        <taxon>Pucciniomycotina</taxon>
        <taxon>Pucciniomycetes</taxon>
        <taxon>Pucciniales</taxon>
        <taxon>Pucciniaceae</taxon>
        <taxon>Puccinia</taxon>
    </lineage>
</organism>
<accession>A0A2N5U847</accession>